<evidence type="ECO:0000313" key="4">
    <source>
        <dbReference type="EMBL" id="MBF2707719.1"/>
    </source>
</evidence>
<dbReference type="Gene3D" id="3.40.50.2020">
    <property type="match status" value="1"/>
</dbReference>
<proteinExistence type="predicted"/>
<dbReference type="Pfam" id="PF00156">
    <property type="entry name" value="Pribosyltran"/>
    <property type="match status" value="1"/>
</dbReference>
<accession>A0A930XZS8</accession>
<keyword evidence="2" id="KW-0808">Transferase</keyword>
<keyword evidence="5" id="KW-1185">Reference proteome</keyword>
<dbReference type="Gene3D" id="3.30.1310.20">
    <property type="entry name" value="PRTase-like"/>
    <property type="match status" value="1"/>
</dbReference>
<comment type="caution">
    <text evidence="4">The sequence shown here is derived from an EMBL/GenBank/DDBJ whole genome shotgun (WGS) entry which is preliminary data.</text>
</comment>
<evidence type="ECO:0000256" key="1">
    <source>
        <dbReference type="ARBA" id="ARBA00022676"/>
    </source>
</evidence>
<dbReference type="Proteomes" id="UP000646211">
    <property type="component" value="Unassembled WGS sequence"/>
</dbReference>
<gene>
    <name evidence="4" type="ORF">IR213_03815</name>
</gene>
<dbReference type="PANTHER" id="PTHR43363">
    <property type="entry name" value="HYPOXANTHINE PHOSPHORIBOSYLTRANSFERASE"/>
    <property type="match status" value="1"/>
</dbReference>
<dbReference type="CDD" id="cd06223">
    <property type="entry name" value="PRTases_typeI"/>
    <property type="match status" value="1"/>
</dbReference>
<evidence type="ECO:0000313" key="5">
    <source>
        <dbReference type="Proteomes" id="UP000646211"/>
    </source>
</evidence>
<dbReference type="InterPro" id="IPR029057">
    <property type="entry name" value="PRTase-like"/>
</dbReference>
<evidence type="ECO:0000259" key="3">
    <source>
        <dbReference type="Pfam" id="PF00156"/>
    </source>
</evidence>
<feature type="domain" description="Phosphoribosyltransferase" evidence="3">
    <location>
        <begin position="4"/>
        <end position="189"/>
    </location>
</feature>
<name>A0A930XZS8_9FLAO</name>
<reference evidence="4" key="1">
    <citation type="submission" date="2020-11" db="EMBL/GenBank/DDBJ databases">
        <title>Genome of Flavobacterium soyangense.</title>
        <authorList>
            <person name="Liu Q."/>
            <person name="Xin Y.-H."/>
        </authorList>
    </citation>
    <scope>NUCLEOTIDE SEQUENCE</scope>
    <source>
        <strain evidence="4">CGMCC 1.13493</strain>
    </source>
</reference>
<organism evidence="4 5">
    <name type="scientific">Flavobacterium soyangense</name>
    <dbReference type="NCBI Taxonomy" id="2023265"/>
    <lineage>
        <taxon>Bacteria</taxon>
        <taxon>Pseudomonadati</taxon>
        <taxon>Bacteroidota</taxon>
        <taxon>Flavobacteriia</taxon>
        <taxon>Flavobacteriales</taxon>
        <taxon>Flavobacteriaceae</taxon>
        <taxon>Flavobacterium</taxon>
    </lineage>
</organism>
<dbReference type="GO" id="GO:0016757">
    <property type="term" value="F:glycosyltransferase activity"/>
    <property type="evidence" value="ECO:0007669"/>
    <property type="project" value="UniProtKB-KW"/>
</dbReference>
<keyword evidence="1 4" id="KW-0328">Glycosyltransferase</keyword>
<protein>
    <submittedName>
        <fullName evidence="4">Phosphoribosyltransferase</fullName>
    </submittedName>
</protein>
<dbReference type="EMBL" id="JADHEC010000005">
    <property type="protein sequence ID" value="MBF2707719.1"/>
    <property type="molecule type" value="Genomic_DNA"/>
</dbReference>
<evidence type="ECO:0000256" key="2">
    <source>
        <dbReference type="ARBA" id="ARBA00022679"/>
    </source>
</evidence>
<dbReference type="AlphaFoldDB" id="A0A930XZS8"/>
<dbReference type="InterPro" id="IPR000836">
    <property type="entry name" value="PRTase_dom"/>
</dbReference>
<dbReference type="PANTHER" id="PTHR43363:SF1">
    <property type="entry name" value="HYPOXANTHINE-GUANINE PHOSPHORIBOSYLTRANSFERASE"/>
    <property type="match status" value="1"/>
</dbReference>
<dbReference type="RefSeq" id="WP_194310982.1">
    <property type="nucleotide sequence ID" value="NZ_JADHEC010000005.1"/>
</dbReference>
<dbReference type="SUPFAM" id="SSF53271">
    <property type="entry name" value="PRTase-like"/>
    <property type="match status" value="1"/>
</dbReference>
<sequence length="217" mass="24546">MYDEILKDRIEAGMLLSDKLMKYQNSNTVILAVPRGGVPIGNVIAKKLQLPLDIVLSKKIPHPLNKEFAVGAVSLDSMIVDEHLNIPNHYINDEIIRLRESLQEKYELYRGKQKPLDIKGKNVIIVDDGIATGNTLLASIEMLRKKNPEKIIVAVPVIPYDRVKIFQQKADEFVYLISSKNFSAVGQFYEQFSQVPDEEVVQILRESNSITTNANQN</sequence>